<gene>
    <name evidence="2" type="primary">treY</name>
    <name evidence="2" type="ORF">HYX28_04155</name>
</gene>
<accession>A0A932EP70</accession>
<dbReference type="Proteomes" id="UP000779809">
    <property type="component" value="Unassembled WGS sequence"/>
</dbReference>
<organism evidence="2 3">
    <name type="scientific">Candidatus Korobacter versatilis</name>
    <dbReference type="NCBI Taxonomy" id="658062"/>
    <lineage>
        <taxon>Bacteria</taxon>
        <taxon>Pseudomonadati</taxon>
        <taxon>Acidobacteriota</taxon>
        <taxon>Terriglobia</taxon>
        <taxon>Terriglobales</taxon>
        <taxon>Candidatus Korobacteraceae</taxon>
        <taxon>Candidatus Korobacter</taxon>
    </lineage>
</organism>
<dbReference type="Gene3D" id="3.20.20.80">
    <property type="entry name" value="Glycosidases"/>
    <property type="match status" value="4"/>
</dbReference>
<dbReference type="NCBIfam" id="TIGR02401">
    <property type="entry name" value="trehalose_TreY"/>
    <property type="match status" value="1"/>
</dbReference>
<dbReference type="Gene3D" id="3.30.1590.10">
    <property type="entry name" value="Maltooligosyl trehalose synthase, domain 2"/>
    <property type="match status" value="1"/>
</dbReference>
<dbReference type="Pfam" id="PF00128">
    <property type="entry name" value="Alpha-amylase"/>
    <property type="match status" value="1"/>
</dbReference>
<comment type="caution">
    <text evidence="2">The sequence shown here is derived from an EMBL/GenBank/DDBJ whole genome shotgun (WGS) entry which is preliminary data.</text>
</comment>
<reference evidence="2" key="1">
    <citation type="submission" date="2020-07" db="EMBL/GenBank/DDBJ databases">
        <title>Huge and variable diversity of episymbiotic CPR bacteria and DPANN archaea in groundwater ecosystems.</title>
        <authorList>
            <person name="He C.Y."/>
            <person name="Keren R."/>
            <person name="Whittaker M."/>
            <person name="Farag I.F."/>
            <person name="Doudna J."/>
            <person name="Cate J.H.D."/>
            <person name="Banfield J.F."/>
        </authorList>
    </citation>
    <scope>NUCLEOTIDE SEQUENCE</scope>
    <source>
        <strain evidence="2">NC_groundwater_580_Pr5_B-0.1um_64_19</strain>
    </source>
</reference>
<dbReference type="InterPro" id="IPR012767">
    <property type="entry name" value="Trehalose_TreY"/>
</dbReference>
<dbReference type="GO" id="GO:0030980">
    <property type="term" value="P:alpha-glucan catabolic process"/>
    <property type="evidence" value="ECO:0007669"/>
    <property type="project" value="TreeGrafter"/>
</dbReference>
<evidence type="ECO:0000259" key="1">
    <source>
        <dbReference type="SMART" id="SM00642"/>
    </source>
</evidence>
<dbReference type="CDD" id="cd11336">
    <property type="entry name" value="AmyAc_MTSase"/>
    <property type="match status" value="1"/>
</dbReference>
<evidence type="ECO:0000313" key="3">
    <source>
        <dbReference type="Proteomes" id="UP000779809"/>
    </source>
</evidence>
<dbReference type="InterPro" id="IPR006047">
    <property type="entry name" value="GH13_cat_dom"/>
</dbReference>
<dbReference type="SUPFAM" id="SSF51445">
    <property type="entry name" value="(Trans)glycosidases"/>
    <property type="match status" value="1"/>
</dbReference>
<dbReference type="InterPro" id="IPR017853">
    <property type="entry name" value="GH"/>
</dbReference>
<sequence length="977" mass="110561">MRPVSTYRLQFHAGFRFADARALVPYLHALGVTHCYASPILQARAGSQHGYDITDHNLINAELGTYEDFAALSDELRAHDMGLILDFVPNHMAIGHGTNPWWMDVLENGPSSEYADFFDIDWKPLKPELAGKVLLPILGDQYGAELEGGKLRVESTDGTLRLRYHDKVLPFDPQTLPLVFTDVREQQTNDPRAQGALAHLHELLDELRALPPHTAREESLVERRRQLAPELKRRFAALAEHSSAVRDHIARALPRINGRVEDARSFDPLHALLEAQAYRLAHWRVSAEEINYRRFFDVNDLAGVRMENPRVFEATHRLLRRLLADGLIQGLRFDHPDGLFNPPQYFARTQMLYAASQCCGAEPCPPLGDNGIEQGMAQVFGQHEWTGNLAPMYALVEKILGPGEELPTDWRVDGTVGYEFANLVNGIFIQPRSARAFTNLYQRLTGMSSDVDTLIYDCKKLIMDTALSSEVAVLTHMLGEICARDRRARDLTLGTLEESIVETIACFPVYRTYIDERGAISERDRGYITEAIVRAKRRNPGLPAPLFDFLRDALLLRINPTAHDYGDRLYFALKFQQLTGPVMAKGLEDTACYVYNRFVSVNDVGGNPKAFGQPVDEFHRANLQRLERSPYSLVTTSTHDTKRSEDVRARLNVLSEMPKQWSQVVTRWRRMNNAKKRVLPDGTSAPDANEEYLLYQTLAGTLPFRLDEEAEDYIARIQQYMSKALHEAKVNLSWINPNPEYVDAVNDLIARLLAPGTDARPNRFREELERFTTPVAFFGAMNSLAQALLKLTAPGVPDVYQGQELFDFSLVDPDNRRPVDFTTRERDLSELAHRASADLSGLPDDLLRDYHDGRIKLWTTQRALAFRRDHKQLFSAGAYRPLYGAVEKTEHLIAFLRTHERQSALVAVPRFSYTLMRGEMRAPLGDAWEAAELALPPGAAPEFENVLTGEIVRQTPARSLLCRELFARFPVALLRGL</sequence>
<feature type="domain" description="Glycosyl hydrolase family 13 catalytic" evidence="1">
    <location>
        <begin position="16"/>
        <end position="838"/>
    </location>
</feature>
<dbReference type="AlphaFoldDB" id="A0A932EP70"/>
<dbReference type="EMBL" id="JACPNR010000005">
    <property type="protein sequence ID" value="MBI2677954.1"/>
    <property type="molecule type" value="Genomic_DNA"/>
</dbReference>
<dbReference type="PANTHER" id="PTHR10357">
    <property type="entry name" value="ALPHA-AMYLASE FAMILY MEMBER"/>
    <property type="match status" value="1"/>
</dbReference>
<dbReference type="PANTHER" id="PTHR10357:SF216">
    <property type="entry name" value="MALTOOLIGOSYL TREHALOSE SYNTHASE-RELATED"/>
    <property type="match status" value="1"/>
</dbReference>
<dbReference type="GO" id="GO:0005992">
    <property type="term" value="P:trehalose biosynthetic process"/>
    <property type="evidence" value="ECO:0007669"/>
    <property type="project" value="TreeGrafter"/>
</dbReference>
<name>A0A932EP70_9BACT</name>
<dbReference type="SMART" id="SM00642">
    <property type="entry name" value="Aamy"/>
    <property type="match status" value="1"/>
</dbReference>
<evidence type="ECO:0000313" key="2">
    <source>
        <dbReference type="EMBL" id="MBI2677954.1"/>
    </source>
</evidence>
<proteinExistence type="predicted"/>
<protein>
    <submittedName>
        <fullName evidence="2">Malto-oligosyltrehalose synthase</fullName>
    </submittedName>
</protein>
<dbReference type="GO" id="GO:0047470">
    <property type="term" value="F:(1,4)-alpha-D-glucan 1-alpha-D-glucosylmutase activity"/>
    <property type="evidence" value="ECO:0007669"/>
    <property type="project" value="TreeGrafter"/>
</dbReference>